<dbReference type="InterPro" id="IPR000700">
    <property type="entry name" value="PAS-assoc_C"/>
</dbReference>
<evidence type="ECO:0000313" key="12">
    <source>
        <dbReference type="EMBL" id="QDT14663.1"/>
    </source>
</evidence>
<feature type="domain" description="PAS" evidence="10">
    <location>
        <begin position="333"/>
        <end position="408"/>
    </location>
</feature>
<keyword evidence="5" id="KW-0547">Nucleotide-binding</keyword>
<reference evidence="12 13" key="1">
    <citation type="submission" date="2019-02" db="EMBL/GenBank/DDBJ databases">
        <title>Deep-cultivation of Planctomycetes and their phenomic and genomic characterization uncovers novel biology.</title>
        <authorList>
            <person name="Wiegand S."/>
            <person name="Jogler M."/>
            <person name="Boedeker C."/>
            <person name="Pinto D."/>
            <person name="Vollmers J."/>
            <person name="Rivas-Marin E."/>
            <person name="Kohn T."/>
            <person name="Peeters S.H."/>
            <person name="Heuer A."/>
            <person name="Rast P."/>
            <person name="Oberbeckmann S."/>
            <person name="Bunk B."/>
            <person name="Jeske O."/>
            <person name="Meyerdierks A."/>
            <person name="Storesund J.E."/>
            <person name="Kallscheuer N."/>
            <person name="Luecker S."/>
            <person name="Lage O.M."/>
            <person name="Pohl T."/>
            <person name="Merkel B.J."/>
            <person name="Hornburger P."/>
            <person name="Mueller R.-W."/>
            <person name="Bruemmer F."/>
            <person name="Labrenz M."/>
            <person name="Spormann A.M."/>
            <person name="Op den Camp H."/>
            <person name="Overmann J."/>
            <person name="Amann R."/>
            <person name="Jetten M.S.M."/>
            <person name="Mascher T."/>
            <person name="Medema M.H."/>
            <person name="Devos D.P."/>
            <person name="Kaster A.-K."/>
            <person name="Ovreas L."/>
            <person name="Rohde M."/>
            <person name="Galperin M.Y."/>
            <person name="Jogler C."/>
        </authorList>
    </citation>
    <scope>NUCLEOTIDE SEQUENCE [LARGE SCALE GENOMIC DNA]</scope>
    <source>
        <strain evidence="12 13">CA12</strain>
    </source>
</reference>
<dbReference type="OrthoDB" id="290376at2"/>
<evidence type="ECO:0000256" key="5">
    <source>
        <dbReference type="ARBA" id="ARBA00022741"/>
    </source>
</evidence>
<dbReference type="Gene3D" id="3.30.565.10">
    <property type="entry name" value="Histidine kinase-like ATPase, C-terminal domain"/>
    <property type="match status" value="1"/>
</dbReference>
<evidence type="ECO:0000259" key="10">
    <source>
        <dbReference type="PROSITE" id="PS50112"/>
    </source>
</evidence>
<keyword evidence="4" id="KW-0808">Transferase</keyword>
<feature type="compositionally biased region" description="Basic and acidic residues" evidence="9">
    <location>
        <begin position="38"/>
        <end position="51"/>
    </location>
</feature>
<protein>
    <recommendedName>
        <fullName evidence="2">histidine kinase</fullName>
        <ecNumber evidence="2">2.7.13.3</ecNumber>
    </recommendedName>
</protein>
<dbReference type="CDD" id="cd16917">
    <property type="entry name" value="HATPase_UhpB-NarQ-NarX-like"/>
    <property type="match status" value="1"/>
</dbReference>
<dbReference type="InterPro" id="IPR013767">
    <property type="entry name" value="PAS_fold"/>
</dbReference>
<evidence type="ECO:0000256" key="1">
    <source>
        <dbReference type="ARBA" id="ARBA00000085"/>
    </source>
</evidence>
<feature type="domain" description="PAC" evidence="11">
    <location>
        <begin position="411"/>
        <end position="463"/>
    </location>
</feature>
<evidence type="ECO:0000256" key="9">
    <source>
        <dbReference type="SAM" id="MobiDB-lite"/>
    </source>
</evidence>
<keyword evidence="6" id="KW-0418">Kinase</keyword>
<feature type="domain" description="PAC" evidence="11">
    <location>
        <begin position="144"/>
        <end position="198"/>
    </location>
</feature>
<evidence type="ECO:0000259" key="11">
    <source>
        <dbReference type="PROSITE" id="PS50113"/>
    </source>
</evidence>
<dbReference type="SUPFAM" id="SSF55785">
    <property type="entry name" value="PYP-like sensor domain (PAS domain)"/>
    <property type="match status" value="3"/>
</dbReference>
<feature type="compositionally biased region" description="Basic and acidic residues" evidence="9">
    <location>
        <begin position="19"/>
        <end position="28"/>
    </location>
</feature>
<accession>A0A517P5K8</accession>
<dbReference type="Pfam" id="PF00989">
    <property type="entry name" value="PAS"/>
    <property type="match status" value="1"/>
</dbReference>
<dbReference type="GO" id="GO:0016020">
    <property type="term" value="C:membrane"/>
    <property type="evidence" value="ECO:0007669"/>
    <property type="project" value="InterPro"/>
</dbReference>
<evidence type="ECO:0000256" key="7">
    <source>
        <dbReference type="ARBA" id="ARBA00022840"/>
    </source>
</evidence>
<keyword evidence="12" id="KW-0675">Receptor</keyword>
<dbReference type="GO" id="GO:0005524">
    <property type="term" value="F:ATP binding"/>
    <property type="evidence" value="ECO:0007669"/>
    <property type="project" value="UniProtKB-KW"/>
</dbReference>
<evidence type="ECO:0000256" key="2">
    <source>
        <dbReference type="ARBA" id="ARBA00012438"/>
    </source>
</evidence>
<evidence type="ECO:0000313" key="13">
    <source>
        <dbReference type="Proteomes" id="UP000318741"/>
    </source>
</evidence>
<dbReference type="InterPro" id="IPR011712">
    <property type="entry name" value="Sig_transdc_His_kin_sub3_dim/P"/>
</dbReference>
<dbReference type="GO" id="GO:0046983">
    <property type="term" value="F:protein dimerization activity"/>
    <property type="evidence" value="ECO:0007669"/>
    <property type="project" value="InterPro"/>
</dbReference>
<dbReference type="SUPFAM" id="SSF55874">
    <property type="entry name" value="ATPase domain of HSP90 chaperone/DNA topoisomerase II/histidine kinase"/>
    <property type="match status" value="1"/>
</dbReference>
<dbReference type="PROSITE" id="PS50113">
    <property type="entry name" value="PAC"/>
    <property type="match status" value="2"/>
</dbReference>
<dbReference type="CDD" id="cd00130">
    <property type="entry name" value="PAS"/>
    <property type="match status" value="2"/>
</dbReference>
<evidence type="ECO:0000256" key="3">
    <source>
        <dbReference type="ARBA" id="ARBA00022553"/>
    </source>
</evidence>
<dbReference type="InterPro" id="IPR000014">
    <property type="entry name" value="PAS"/>
</dbReference>
<organism evidence="12 13">
    <name type="scientific">Alienimonas californiensis</name>
    <dbReference type="NCBI Taxonomy" id="2527989"/>
    <lineage>
        <taxon>Bacteria</taxon>
        <taxon>Pseudomonadati</taxon>
        <taxon>Planctomycetota</taxon>
        <taxon>Planctomycetia</taxon>
        <taxon>Planctomycetales</taxon>
        <taxon>Planctomycetaceae</taxon>
        <taxon>Alienimonas</taxon>
    </lineage>
</organism>
<dbReference type="InterPro" id="IPR003594">
    <property type="entry name" value="HATPase_dom"/>
</dbReference>
<dbReference type="Gene3D" id="3.30.450.20">
    <property type="entry name" value="PAS domain"/>
    <property type="match status" value="3"/>
</dbReference>
<dbReference type="GO" id="GO:0006355">
    <property type="term" value="P:regulation of DNA-templated transcription"/>
    <property type="evidence" value="ECO:0007669"/>
    <property type="project" value="InterPro"/>
</dbReference>
<feature type="domain" description="PAS" evidence="10">
    <location>
        <begin position="63"/>
        <end position="143"/>
    </location>
</feature>
<dbReference type="InterPro" id="IPR036890">
    <property type="entry name" value="HATPase_C_sf"/>
</dbReference>
<sequence length="674" mass="73816">MAEPGSPDSPRGEAANRTVDPDASRGELARVVPPGHDPSLRDGKRLKHSEEGYWSETIPEEDRSNLLSTVVNAANTMICLSEKRGEGETPLIYVNRYFCEFTGYEPEEILDRDCRFLQFRDGQRIEQDNLDSRAELRESIRERRFVRMTLRNFKKDGTEFRNELYLSPLEEPDGSVRFFVGVQNDVTERDLLIDRLQESESSLNATFAASPVALAVVEREGDGPVRHLRVNPAAARLLLRDADRSAADQCVGRSLEDLNVPAPLSNWLNDAFETIASGEVGEEPLRCRLDQMVHGERRHLAVSATAVGAGPEGARRFCYTAEDLTEFDALEADRTLMRAAVQQTDVPTLIVDNELDPPGPKIVYANPAAIELVGFPAEELNGALLTTLDGPRTDRDFPARMRQALKQDGRFHGESLVYDADGTPLSVEWDVSAVRDSEGTPTHYAVTLRDLRGRRELESQVLSAQTREQARIARDLHDGVAQQLAGLNMLCGTLKAQAAAGEDVTEAVDGIVEVVRSAARDLRGVAHGLMPLDPDRGGLAEGLKRLAAISSEITLARCTFEAPDGPVPVGDPDVAHHLYRIAQEALSNAVRHGRAKHVRLILANDGPDCALLSIVDDGIGFEGSNPNADPEGGIGLTAMRFRAQAIHGRLRFELEESGGTRIVCAFPHAGDRDA</sequence>
<dbReference type="SMART" id="SM00387">
    <property type="entry name" value="HATPase_c"/>
    <property type="match status" value="1"/>
</dbReference>
<dbReference type="InterPro" id="IPR050482">
    <property type="entry name" value="Sensor_HK_TwoCompSys"/>
</dbReference>
<keyword evidence="3" id="KW-0597">Phosphoprotein</keyword>
<dbReference type="Pfam" id="PF07730">
    <property type="entry name" value="HisKA_3"/>
    <property type="match status" value="1"/>
</dbReference>
<dbReference type="InterPro" id="IPR035965">
    <property type="entry name" value="PAS-like_dom_sf"/>
</dbReference>
<dbReference type="Gene3D" id="1.20.5.1930">
    <property type="match status" value="1"/>
</dbReference>
<dbReference type="SMART" id="SM00091">
    <property type="entry name" value="PAS"/>
    <property type="match status" value="2"/>
</dbReference>
<proteinExistence type="predicted"/>
<dbReference type="PANTHER" id="PTHR24421:SF10">
    <property type="entry name" value="NITRATE_NITRITE SENSOR PROTEIN NARQ"/>
    <property type="match status" value="1"/>
</dbReference>
<dbReference type="SMART" id="SM00086">
    <property type="entry name" value="PAC"/>
    <property type="match status" value="2"/>
</dbReference>
<dbReference type="GO" id="GO:0000155">
    <property type="term" value="F:phosphorelay sensor kinase activity"/>
    <property type="evidence" value="ECO:0007669"/>
    <property type="project" value="InterPro"/>
</dbReference>
<dbReference type="PANTHER" id="PTHR24421">
    <property type="entry name" value="NITRATE/NITRITE SENSOR PROTEIN NARX-RELATED"/>
    <property type="match status" value="1"/>
</dbReference>
<dbReference type="PROSITE" id="PS50112">
    <property type="entry name" value="PAS"/>
    <property type="match status" value="2"/>
</dbReference>
<feature type="region of interest" description="Disordered" evidence="9">
    <location>
        <begin position="1"/>
        <end position="55"/>
    </location>
</feature>
<keyword evidence="8" id="KW-0902">Two-component regulatory system</keyword>
<dbReference type="Pfam" id="PF13426">
    <property type="entry name" value="PAS_9"/>
    <property type="match status" value="1"/>
</dbReference>
<evidence type="ECO:0000256" key="4">
    <source>
        <dbReference type="ARBA" id="ARBA00022679"/>
    </source>
</evidence>
<dbReference type="KEGG" id="acaf:CA12_07400"/>
<dbReference type="Pfam" id="PF02518">
    <property type="entry name" value="HATPase_c"/>
    <property type="match status" value="1"/>
</dbReference>
<dbReference type="AlphaFoldDB" id="A0A517P5K8"/>
<dbReference type="EC" id="2.7.13.3" evidence="2"/>
<name>A0A517P5K8_9PLAN</name>
<gene>
    <name evidence="12" type="primary">pfyP_1</name>
    <name evidence="12" type="ORF">CA12_07400</name>
</gene>
<dbReference type="NCBIfam" id="TIGR00229">
    <property type="entry name" value="sensory_box"/>
    <property type="match status" value="2"/>
</dbReference>
<evidence type="ECO:0000256" key="8">
    <source>
        <dbReference type="ARBA" id="ARBA00023012"/>
    </source>
</evidence>
<keyword evidence="7" id="KW-0067">ATP-binding</keyword>
<comment type="catalytic activity">
    <reaction evidence="1">
        <text>ATP + protein L-histidine = ADP + protein N-phospho-L-histidine.</text>
        <dbReference type="EC" id="2.7.13.3"/>
    </reaction>
</comment>
<evidence type="ECO:0000256" key="6">
    <source>
        <dbReference type="ARBA" id="ARBA00022777"/>
    </source>
</evidence>
<dbReference type="InterPro" id="IPR001610">
    <property type="entry name" value="PAC"/>
</dbReference>
<dbReference type="Proteomes" id="UP000318741">
    <property type="component" value="Chromosome"/>
</dbReference>
<keyword evidence="13" id="KW-1185">Reference proteome</keyword>
<dbReference type="EMBL" id="CP036265">
    <property type="protein sequence ID" value="QDT14663.1"/>
    <property type="molecule type" value="Genomic_DNA"/>
</dbReference>